<dbReference type="OrthoDB" id="2538017at2759"/>
<protein>
    <submittedName>
        <fullName evidence="2">Uncharacterized protein</fullName>
    </submittedName>
</protein>
<feature type="compositionally biased region" description="Basic and acidic residues" evidence="1">
    <location>
        <begin position="362"/>
        <end position="373"/>
    </location>
</feature>
<comment type="caution">
    <text evidence="2">The sequence shown here is derived from an EMBL/GenBank/DDBJ whole genome shotgun (WGS) entry which is preliminary data.</text>
</comment>
<feature type="compositionally biased region" description="Low complexity" evidence="1">
    <location>
        <begin position="198"/>
        <end position="241"/>
    </location>
</feature>
<feature type="compositionally biased region" description="Low complexity" evidence="1">
    <location>
        <begin position="145"/>
        <end position="165"/>
    </location>
</feature>
<feature type="compositionally biased region" description="Low complexity" evidence="1">
    <location>
        <begin position="39"/>
        <end position="57"/>
    </location>
</feature>
<evidence type="ECO:0000256" key="1">
    <source>
        <dbReference type="SAM" id="MobiDB-lite"/>
    </source>
</evidence>
<feature type="compositionally biased region" description="Low complexity" evidence="1">
    <location>
        <begin position="73"/>
        <end position="113"/>
    </location>
</feature>
<reference evidence="2 3" key="1">
    <citation type="submission" date="2016-07" db="EMBL/GenBank/DDBJ databases">
        <title>Pervasive Adenine N6-methylation of Active Genes in Fungi.</title>
        <authorList>
            <consortium name="DOE Joint Genome Institute"/>
            <person name="Mondo S.J."/>
            <person name="Dannebaum R.O."/>
            <person name="Kuo R.C."/>
            <person name="Labutti K."/>
            <person name="Haridas S."/>
            <person name="Kuo A."/>
            <person name="Salamov A."/>
            <person name="Ahrendt S.R."/>
            <person name="Lipzen A."/>
            <person name="Sullivan W."/>
            <person name="Andreopoulos W.B."/>
            <person name="Clum A."/>
            <person name="Lindquist E."/>
            <person name="Daum C."/>
            <person name="Ramamoorthy G.K."/>
            <person name="Gryganskyi A."/>
            <person name="Culley D."/>
            <person name="Magnuson J.K."/>
            <person name="James T.Y."/>
            <person name="O'Malley M.A."/>
            <person name="Stajich J.E."/>
            <person name="Spatafora J.W."/>
            <person name="Visel A."/>
            <person name="Grigoriev I.V."/>
        </authorList>
    </citation>
    <scope>NUCLEOTIDE SEQUENCE [LARGE SCALE GENOMIC DNA]</scope>
    <source>
        <strain evidence="2 3">NRRL 1336</strain>
    </source>
</reference>
<dbReference type="AlphaFoldDB" id="A0A1X2IB76"/>
<feature type="compositionally biased region" description="Polar residues" evidence="1">
    <location>
        <begin position="174"/>
        <end position="197"/>
    </location>
</feature>
<proteinExistence type="predicted"/>
<keyword evidence="3" id="KW-1185">Reference proteome</keyword>
<feature type="compositionally biased region" description="Polar residues" evidence="1">
    <location>
        <begin position="284"/>
        <end position="297"/>
    </location>
</feature>
<organism evidence="2 3">
    <name type="scientific">Absidia repens</name>
    <dbReference type="NCBI Taxonomy" id="90262"/>
    <lineage>
        <taxon>Eukaryota</taxon>
        <taxon>Fungi</taxon>
        <taxon>Fungi incertae sedis</taxon>
        <taxon>Mucoromycota</taxon>
        <taxon>Mucoromycotina</taxon>
        <taxon>Mucoromycetes</taxon>
        <taxon>Mucorales</taxon>
        <taxon>Cunninghamellaceae</taxon>
        <taxon>Absidia</taxon>
    </lineage>
</organism>
<name>A0A1X2IB76_9FUNG</name>
<gene>
    <name evidence="2" type="ORF">BCR42DRAFT_72445</name>
</gene>
<feature type="compositionally biased region" description="Low complexity" evidence="1">
    <location>
        <begin position="317"/>
        <end position="349"/>
    </location>
</feature>
<feature type="compositionally biased region" description="Low complexity" evidence="1">
    <location>
        <begin position="391"/>
        <end position="433"/>
    </location>
</feature>
<feature type="compositionally biased region" description="Polar residues" evidence="1">
    <location>
        <begin position="350"/>
        <end position="359"/>
    </location>
</feature>
<feature type="region of interest" description="Disordered" evidence="1">
    <location>
        <begin position="1"/>
        <end position="437"/>
    </location>
</feature>
<sequence length="662" mass="67991">MSGNKRFTRSGKKSGSDDNAGNFVFSFPGTASPNQSFTFGGSAPSSPIGSPAGFGSAQPPTSPSIPTFGGGAPSSPSASSNVFVFGAGSSSSSLPGSPNLGANNIASSSPASSLRRTFTDITPTPSNTSEGTGLRRSNSDLGTPSSAFTFGSSANSSSTTSSSFTFGGGQSQTIGSNPAPTSNATTSKLTGTMAGQTAPTGPSSFSFGSPANAAPSSPSSFSFGGTPASVAPSTSSPAPATFSFGSPASTTKTGTPSISSTGTPKFSFGSTAPPAAASGTASSQFSVGGSPTVSFGTPAQKAETGATPGLSLKMPVPSTTTTSTPAGSPFGGSSSATSTATSAPTLSFSIPSTGPSKPSATLEKKDDAAKQSDKQAPSTSIFSFGLPGGNSTTKSATSSATSTTATPSISGLPSFSAAKPTTDTTTSAVSAATPRGPNAFSFSTTLENLEKTAKQPSQQIGAALITPSLNALRQNQIVTHTNFRIDNILPSTRYTELPEQARKELDELAQYIHGESQRCDYIKKHAAPKRQDTMKEAKHEYEILSYKLDSLSNSLQIQVNAVEELFDLLKEQIRHFKDGQSVIDACQHPGGRSARWLFGYGNDDDYFMTLSTRLAIRMEEYNHCVREIEFTANSWTKNRAQSPQGKKKKRKKKNIGIIQCNC</sequence>
<feature type="compositionally biased region" description="Polar residues" evidence="1">
    <location>
        <begin position="29"/>
        <end position="38"/>
    </location>
</feature>
<evidence type="ECO:0000313" key="2">
    <source>
        <dbReference type="EMBL" id="ORZ13187.1"/>
    </source>
</evidence>
<evidence type="ECO:0000313" key="3">
    <source>
        <dbReference type="Proteomes" id="UP000193560"/>
    </source>
</evidence>
<accession>A0A1X2IB76</accession>
<feature type="compositionally biased region" description="Low complexity" evidence="1">
    <location>
        <begin position="249"/>
        <end position="283"/>
    </location>
</feature>
<feature type="compositionally biased region" description="Basic residues" evidence="1">
    <location>
        <begin position="1"/>
        <end position="12"/>
    </location>
</feature>
<dbReference type="Proteomes" id="UP000193560">
    <property type="component" value="Unassembled WGS sequence"/>
</dbReference>
<feature type="compositionally biased region" description="Polar residues" evidence="1">
    <location>
        <begin position="114"/>
        <end position="144"/>
    </location>
</feature>
<dbReference type="EMBL" id="MCGE01000017">
    <property type="protein sequence ID" value="ORZ13187.1"/>
    <property type="molecule type" value="Genomic_DNA"/>
</dbReference>
<dbReference type="STRING" id="90262.A0A1X2IB76"/>